<dbReference type="Pfam" id="PF13899">
    <property type="entry name" value="Thioredoxin_7"/>
    <property type="match status" value="1"/>
</dbReference>
<dbReference type="Pfam" id="PF14555">
    <property type="entry name" value="UBA_4"/>
    <property type="match status" value="1"/>
</dbReference>
<dbReference type="GO" id="GO:0005634">
    <property type="term" value="C:nucleus"/>
    <property type="evidence" value="ECO:0007669"/>
    <property type="project" value="TreeGrafter"/>
</dbReference>
<evidence type="ECO:0000313" key="4">
    <source>
        <dbReference type="Proteomes" id="UP001337655"/>
    </source>
</evidence>
<feature type="region of interest" description="Disordered" evidence="1">
    <location>
        <begin position="382"/>
        <end position="473"/>
    </location>
</feature>
<dbReference type="GO" id="GO:0141152">
    <property type="term" value="F:glycerol-3-phosphate dehydrogenase (NAD+) activity"/>
    <property type="evidence" value="ECO:0007669"/>
    <property type="project" value="UniProtKB-EC"/>
</dbReference>
<dbReference type="InterPro" id="IPR009060">
    <property type="entry name" value="UBA-like_sf"/>
</dbReference>
<dbReference type="Gene3D" id="3.40.30.10">
    <property type="entry name" value="Glutaredoxin"/>
    <property type="match status" value="1"/>
</dbReference>
<dbReference type="InterPro" id="IPR050730">
    <property type="entry name" value="UBX_domain-protein"/>
</dbReference>
<dbReference type="InterPro" id="IPR006577">
    <property type="entry name" value="UAS"/>
</dbReference>
<dbReference type="PROSITE" id="PS50033">
    <property type="entry name" value="UBX"/>
    <property type="match status" value="1"/>
</dbReference>
<gene>
    <name evidence="3" type="primary">ubx2</name>
    <name evidence="3" type="ORF">LTR77_010221</name>
</gene>
<dbReference type="CDD" id="cd02958">
    <property type="entry name" value="UAS"/>
    <property type="match status" value="1"/>
</dbReference>
<feature type="compositionally biased region" description="Acidic residues" evidence="1">
    <location>
        <begin position="62"/>
        <end position="72"/>
    </location>
</feature>
<keyword evidence="3" id="KW-0560">Oxidoreductase</keyword>
<dbReference type="InterPro" id="IPR036249">
    <property type="entry name" value="Thioredoxin-like_sf"/>
</dbReference>
<keyword evidence="4" id="KW-1185">Reference proteome</keyword>
<protein>
    <submittedName>
        <fullName evidence="3">UBX domain protein Ubx2</fullName>
        <ecNumber evidence="3">1.1.1.8</ecNumber>
    </submittedName>
</protein>
<dbReference type="InterPro" id="IPR001012">
    <property type="entry name" value="UBX_dom"/>
</dbReference>
<dbReference type="EMBL" id="JAVRRT010000021">
    <property type="protein sequence ID" value="KAK5164130.1"/>
    <property type="molecule type" value="Genomic_DNA"/>
</dbReference>
<dbReference type="InterPro" id="IPR029071">
    <property type="entry name" value="Ubiquitin-like_domsf"/>
</dbReference>
<evidence type="ECO:0000313" key="3">
    <source>
        <dbReference type="EMBL" id="KAK5164130.1"/>
    </source>
</evidence>
<dbReference type="AlphaFoldDB" id="A0AAV9NYV8"/>
<dbReference type="RefSeq" id="XP_064654458.1">
    <property type="nucleotide sequence ID" value="XM_064807444.1"/>
</dbReference>
<accession>A0AAV9NYV8</accession>
<dbReference type="CDD" id="cd01767">
    <property type="entry name" value="UBX"/>
    <property type="match status" value="1"/>
</dbReference>
<dbReference type="GeneID" id="89931550"/>
<dbReference type="PANTHER" id="PTHR23322">
    <property type="entry name" value="FAS-ASSOCIATED PROTEIN"/>
    <property type="match status" value="1"/>
</dbReference>
<feature type="region of interest" description="Disordered" evidence="1">
    <location>
        <begin position="163"/>
        <end position="209"/>
    </location>
</feature>
<proteinExistence type="predicted"/>
<comment type="caution">
    <text evidence="3">The sequence shown here is derived from an EMBL/GenBank/DDBJ whole genome shotgun (WGS) entry which is preliminary data.</text>
</comment>
<dbReference type="SUPFAM" id="SSF52833">
    <property type="entry name" value="Thioredoxin-like"/>
    <property type="match status" value="1"/>
</dbReference>
<sequence length="550" mass="60321">MEDESISTFCAITATEPAKAQQYLQLTDGNVEQAVELFFSNPDLGAAAAAPAPTQSSRDDPITIDDDDDMADADVQQTGSGPAAGSTFEDDEAMARRLQEEMYGGAGRGAAGGRAEDVDEDGVRAPMGRTTETLVGPDSDWRDDPGQMNAAVAEQLLARNRPRNRGAPGIFNQRETPSIWAEDDPQDPNAHQRALSRATGGASEQTSKSNHLAELFRPPFDLIANHHSWQSAREDGKDNEKWIIVNIQDPSIFDCQVLNRDIWKNPSIRDTVKEHFIFLQYNKNDPRGSEYVNYYFSTLKDNEDAYPHIAIVDPRTGEQVKTWSGSPAPKANEFLMDLHEFLDRYSLNMTSKNPVQAKRKEKKKDVAQMSEEEMLEMAMQNSLSKGAGSGSNDEDPDALTRPGGKGKARQVDPEAMDTTDMGGESTLNGGDVEQPSTGSAVTPSKKDDDSPFSLISSTSPHEEPTSTSPAETTRIQFRYSGGRVVRRFSLSDPVRRLYEWLKASPLEGQEGKTFELISMGKNLIEMLDATVAEAGLKQGTVMVETVGEDE</sequence>
<dbReference type="SMART" id="SM00594">
    <property type="entry name" value="UAS"/>
    <property type="match status" value="1"/>
</dbReference>
<dbReference type="Proteomes" id="UP001337655">
    <property type="component" value="Unassembled WGS sequence"/>
</dbReference>
<dbReference type="SUPFAM" id="SSF54236">
    <property type="entry name" value="Ubiquitin-like"/>
    <property type="match status" value="1"/>
</dbReference>
<dbReference type="PANTHER" id="PTHR23322:SF6">
    <property type="entry name" value="UBX DOMAIN-CONTAINING PROTEIN 7"/>
    <property type="match status" value="1"/>
</dbReference>
<organism evidence="3 4">
    <name type="scientific">Saxophila tyrrhenica</name>
    <dbReference type="NCBI Taxonomy" id="1690608"/>
    <lineage>
        <taxon>Eukaryota</taxon>
        <taxon>Fungi</taxon>
        <taxon>Dikarya</taxon>
        <taxon>Ascomycota</taxon>
        <taxon>Pezizomycotina</taxon>
        <taxon>Dothideomycetes</taxon>
        <taxon>Dothideomycetidae</taxon>
        <taxon>Mycosphaerellales</taxon>
        <taxon>Extremaceae</taxon>
        <taxon>Saxophila</taxon>
    </lineage>
</organism>
<dbReference type="GO" id="GO:0043161">
    <property type="term" value="P:proteasome-mediated ubiquitin-dependent protein catabolic process"/>
    <property type="evidence" value="ECO:0007669"/>
    <property type="project" value="TreeGrafter"/>
</dbReference>
<dbReference type="Gene3D" id="1.10.8.10">
    <property type="entry name" value="DNA helicase RuvA subunit, C-terminal domain"/>
    <property type="match status" value="1"/>
</dbReference>
<dbReference type="Gene3D" id="3.10.20.90">
    <property type="entry name" value="Phosphatidylinositol 3-kinase Catalytic Subunit, Chain A, domain 1"/>
    <property type="match status" value="1"/>
</dbReference>
<dbReference type="Pfam" id="PF00789">
    <property type="entry name" value="UBX"/>
    <property type="match status" value="1"/>
</dbReference>
<feature type="domain" description="UBX" evidence="2">
    <location>
        <begin position="468"/>
        <end position="544"/>
    </location>
</feature>
<reference evidence="3 4" key="1">
    <citation type="submission" date="2023-08" db="EMBL/GenBank/DDBJ databases">
        <title>Black Yeasts Isolated from many extreme environments.</title>
        <authorList>
            <person name="Coleine C."/>
            <person name="Stajich J.E."/>
            <person name="Selbmann L."/>
        </authorList>
    </citation>
    <scope>NUCLEOTIDE SEQUENCE [LARGE SCALE GENOMIC DNA]</scope>
    <source>
        <strain evidence="3 4">CCFEE 5935</strain>
    </source>
</reference>
<evidence type="ECO:0000256" key="1">
    <source>
        <dbReference type="SAM" id="MobiDB-lite"/>
    </source>
</evidence>
<feature type="region of interest" description="Disordered" evidence="1">
    <location>
        <begin position="46"/>
        <end position="144"/>
    </location>
</feature>
<dbReference type="SUPFAM" id="SSF46934">
    <property type="entry name" value="UBA-like"/>
    <property type="match status" value="1"/>
</dbReference>
<dbReference type="GO" id="GO:0043130">
    <property type="term" value="F:ubiquitin binding"/>
    <property type="evidence" value="ECO:0007669"/>
    <property type="project" value="TreeGrafter"/>
</dbReference>
<evidence type="ECO:0000259" key="2">
    <source>
        <dbReference type="PROSITE" id="PS50033"/>
    </source>
</evidence>
<dbReference type="EC" id="1.1.1.8" evidence="3"/>
<dbReference type="SMART" id="SM00166">
    <property type="entry name" value="UBX"/>
    <property type="match status" value="1"/>
</dbReference>
<name>A0AAV9NYV8_9PEZI</name>